<organism evidence="1 2">
    <name type="scientific">Exophiala mesophila</name>
    <name type="common">Black yeast-like fungus</name>
    <dbReference type="NCBI Taxonomy" id="212818"/>
    <lineage>
        <taxon>Eukaryota</taxon>
        <taxon>Fungi</taxon>
        <taxon>Dikarya</taxon>
        <taxon>Ascomycota</taxon>
        <taxon>Pezizomycotina</taxon>
        <taxon>Eurotiomycetes</taxon>
        <taxon>Chaetothyriomycetidae</taxon>
        <taxon>Chaetothyriales</taxon>
        <taxon>Herpotrichiellaceae</taxon>
        <taxon>Exophiala</taxon>
    </lineage>
</organism>
<dbReference type="PANTHER" id="PTHR21310">
    <property type="entry name" value="AMINOGLYCOSIDE PHOSPHOTRANSFERASE-RELATED-RELATED"/>
    <property type="match status" value="1"/>
</dbReference>
<dbReference type="AlphaFoldDB" id="A0A438N5L6"/>
<dbReference type="InterPro" id="IPR011009">
    <property type="entry name" value="Kinase-like_dom_sf"/>
</dbReference>
<reference evidence="1 2" key="1">
    <citation type="submission" date="2017-03" db="EMBL/GenBank/DDBJ databases">
        <title>Genomes of endolithic fungi from Antarctica.</title>
        <authorList>
            <person name="Coleine C."/>
            <person name="Masonjones S."/>
            <person name="Stajich J.E."/>
        </authorList>
    </citation>
    <scope>NUCLEOTIDE SEQUENCE [LARGE SCALE GENOMIC DNA]</scope>
    <source>
        <strain evidence="1 2">CCFEE 6314</strain>
    </source>
</reference>
<dbReference type="EMBL" id="NAJM01000019">
    <property type="protein sequence ID" value="RVX71049.1"/>
    <property type="molecule type" value="Genomic_DNA"/>
</dbReference>
<name>A0A438N5L6_EXOME</name>
<protein>
    <submittedName>
        <fullName evidence="1">Uncharacterized protein</fullName>
    </submittedName>
</protein>
<evidence type="ECO:0000313" key="2">
    <source>
        <dbReference type="Proteomes" id="UP000288859"/>
    </source>
</evidence>
<evidence type="ECO:0000313" key="1">
    <source>
        <dbReference type="EMBL" id="RVX71049.1"/>
    </source>
</evidence>
<accession>A0A438N5L6</accession>
<dbReference type="SUPFAM" id="SSF56112">
    <property type="entry name" value="Protein kinase-like (PK-like)"/>
    <property type="match status" value="1"/>
</dbReference>
<dbReference type="Proteomes" id="UP000288859">
    <property type="component" value="Unassembled WGS sequence"/>
</dbReference>
<dbReference type="OrthoDB" id="2906425at2759"/>
<proteinExistence type="predicted"/>
<dbReference type="VEuPathDB" id="FungiDB:PV10_06032"/>
<dbReference type="InterPro" id="IPR051678">
    <property type="entry name" value="AGP_Transferase"/>
</dbReference>
<sequence>MPTPRSHPNYNVHFSNAKIKAIVSKSLDDVDDDEISIEPLPSGRSFNNRIYYININTKLRVGEESVTSDTETETEEELEKITSRRTPATTSFALKIIGRGFDERKIQNEISCLLLLEKYCPSLSIPRVLSWSEDGEKVQTRSNPQGHTSLHDSFLAGLDGEEDDSKESVGQGWMLLSRVPGHVITLKDLKSPYGSSIMRQIAAYVANWRTNMPPGNAIGNLILLAQGEAPPPAATLYVRSILPGMDVYIQGRLTGHVQPTKPLVNHLAYVTHRLNSALQKLEEVEIYAHIQKPMTVMVRRFLQNTLPFLRLFANSRVPQDSLVQSDGLGQVFVPQKSVFTHYDLSPRNVLVTESADGVIEVSAILDVEFSGLYPEPEEFANTLVNDAYDWQNESYAVFLEQLRELSAVPASLAQPNYTSYFEAKKFDDDTKQEKEIQDEIIPFGDVLFHQACLVMRIIENVAPWWVKELSGLSDDELKEELFGALRRVKRSILSLEEMDQVILCSTADILPGPKIAVSQDKAD</sequence>
<comment type="caution">
    <text evidence="1">The sequence shown here is derived from an EMBL/GenBank/DDBJ whole genome shotgun (WGS) entry which is preliminary data.</text>
</comment>
<gene>
    <name evidence="1" type="ORF">B0A52_03414</name>
</gene>
<dbReference type="PANTHER" id="PTHR21310:SF15">
    <property type="entry name" value="AMINOGLYCOSIDE PHOSPHOTRANSFERASE DOMAIN-CONTAINING PROTEIN"/>
    <property type="match status" value="1"/>
</dbReference>